<proteinExistence type="predicted"/>
<comment type="caution">
    <text evidence="2">The sequence shown here is derived from an EMBL/GenBank/DDBJ whole genome shotgun (WGS) entry which is preliminary data.</text>
</comment>
<name>A0A1G2KUA3_9BACT</name>
<dbReference type="AlphaFoldDB" id="A0A1G2KUA3"/>
<evidence type="ECO:0000259" key="1">
    <source>
        <dbReference type="Pfam" id="PF01464"/>
    </source>
</evidence>
<dbReference type="InterPro" id="IPR023346">
    <property type="entry name" value="Lysozyme-like_dom_sf"/>
</dbReference>
<dbReference type="Gene3D" id="1.10.530.10">
    <property type="match status" value="1"/>
</dbReference>
<dbReference type="Pfam" id="PF01464">
    <property type="entry name" value="SLT"/>
    <property type="match status" value="1"/>
</dbReference>
<feature type="domain" description="Transglycosylase SLT" evidence="1">
    <location>
        <begin position="56"/>
        <end position="134"/>
    </location>
</feature>
<sequence>MSTLLTSVILTMALLTPNLAKEKQKATEVLAIAPTEIVASDALHAPRTAFATLEEYASQAAVETGIDPVQFRLLIACESQWKEDAAGDQGTSLGLLQFKKPTFAHFIKKYPIAEANMHDSRHQIDLAATMIADGYLHHWKNCSRKIGWSSGI</sequence>
<dbReference type="EMBL" id="MHQN01000026">
    <property type="protein sequence ID" value="OHA03017.1"/>
    <property type="molecule type" value="Genomic_DNA"/>
</dbReference>
<evidence type="ECO:0000313" key="3">
    <source>
        <dbReference type="Proteomes" id="UP000177177"/>
    </source>
</evidence>
<dbReference type="InterPro" id="IPR008258">
    <property type="entry name" value="Transglycosylase_SLT_dom_1"/>
</dbReference>
<dbReference type="SUPFAM" id="SSF53955">
    <property type="entry name" value="Lysozyme-like"/>
    <property type="match status" value="1"/>
</dbReference>
<protein>
    <recommendedName>
        <fullName evidence="1">Transglycosylase SLT domain-containing protein</fullName>
    </recommendedName>
</protein>
<organism evidence="2 3">
    <name type="scientific">Candidatus Sungbacteria bacterium RIFCSPHIGHO2_02_FULL_53_17</name>
    <dbReference type="NCBI Taxonomy" id="1802275"/>
    <lineage>
        <taxon>Bacteria</taxon>
        <taxon>Candidatus Sungiibacteriota</taxon>
    </lineage>
</organism>
<gene>
    <name evidence="2" type="ORF">A3C92_01390</name>
</gene>
<accession>A0A1G2KUA3</accession>
<evidence type="ECO:0000313" key="2">
    <source>
        <dbReference type="EMBL" id="OHA03017.1"/>
    </source>
</evidence>
<dbReference type="Proteomes" id="UP000177177">
    <property type="component" value="Unassembled WGS sequence"/>
</dbReference>
<reference evidence="2 3" key="1">
    <citation type="journal article" date="2016" name="Nat. Commun.">
        <title>Thousands of microbial genomes shed light on interconnected biogeochemical processes in an aquifer system.</title>
        <authorList>
            <person name="Anantharaman K."/>
            <person name="Brown C.T."/>
            <person name="Hug L.A."/>
            <person name="Sharon I."/>
            <person name="Castelle C.J."/>
            <person name="Probst A.J."/>
            <person name="Thomas B.C."/>
            <person name="Singh A."/>
            <person name="Wilkins M.J."/>
            <person name="Karaoz U."/>
            <person name="Brodie E.L."/>
            <person name="Williams K.H."/>
            <person name="Hubbard S.S."/>
            <person name="Banfield J.F."/>
        </authorList>
    </citation>
    <scope>NUCLEOTIDE SEQUENCE [LARGE SCALE GENOMIC DNA]</scope>
</reference>